<evidence type="ECO:0000256" key="1">
    <source>
        <dbReference type="SAM" id="MobiDB-lite"/>
    </source>
</evidence>
<reference evidence="2" key="1">
    <citation type="submission" date="2020-02" db="EMBL/GenBank/DDBJ databases">
        <authorList>
            <person name="Palmer J.M."/>
        </authorList>
    </citation>
    <scope>NUCLEOTIDE SEQUENCE</scope>
    <source>
        <strain evidence="2">EPUS1.4</strain>
        <tissue evidence="2">Thallus</tissue>
    </source>
</reference>
<sequence length="56" mass="5934">MGEDEAWQAAGQRQAEAEVAECGSRPKPKPSAPSIPDLIPTNQAGPLGALNRTTRY</sequence>
<dbReference type="AlphaFoldDB" id="A0A8H7E659"/>
<gene>
    <name evidence="2" type="ORF">GJ744_005892</name>
</gene>
<feature type="region of interest" description="Disordered" evidence="1">
    <location>
        <begin position="1"/>
        <end position="56"/>
    </location>
</feature>
<name>A0A8H7E659_9EURO</name>
<comment type="caution">
    <text evidence="2">The sequence shown here is derived from an EMBL/GenBank/DDBJ whole genome shotgun (WGS) entry which is preliminary data.</text>
</comment>
<evidence type="ECO:0000313" key="3">
    <source>
        <dbReference type="Proteomes" id="UP000606974"/>
    </source>
</evidence>
<dbReference type="Proteomes" id="UP000606974">
    <property type="component" value="Unassembled WGS sequence"/>
</dbReference>
<dbReference type="EMBL" id="JAACFV010000026">
    <property type="protein sequence ID" value="KAF7510792.1"/>
    <property type="molecule type" value="Genomic_DNA"/>
</dbReference>
<protein>
    <submittedName>
        <fullName evidence="2">Uncharacterized protein</fullName>
    </submittedName>
</protein>
<evidence type="ECO:0000313" key="2">
    <source>
        <dbReference type="EMBL" id="KAF7510792.1"/>
    </source>
</evidence>
<accession>A0A8H7E659</accession>
<keyword evidence="3" id="KW-1185">Reference proteome</keyword>
<organism evidence="2 3">
    <name type="scientific">Endocarpon pusillum</name>
    <dbReference type="NCBI Taxonomy" id="364733"/>
    <lineage>
        <taxon>Eukaryota</taxon>
        <taxon>Fungi</taxon>
        <taxon>Dikarya</taxon>
        <taxon>Ascomycota</taxon>
        <taxon>Pezizomycotina</taxon>
        <taxon>Eurotiomycetes</taxon>
        <taxon>Chaetothyriomycetidae</taxon>
        <taxon>Verrucariales</taxon>
        <taxon>Verrucariaceae</taxon>
        <taxon>Endocarpon</taxon>
    </lineage>
</organism>
<proteinExistence type="predicted"/>